<keyword evidence="1" id="KW-0472">Membrane</keyword>
<evidence type="ECO:0000256" key="1">
    <source>
        <dbReference type="SAM" id="Phobius"/>
    </source>
</evidence>
<dbReference type="InterPro" id="IPR036249">
    <property type="entry name" value="Thioredoxin-like_sf"/>
</dbReference>
<dbReference type="PANTHER" id="PTHR46388:SF2">
    <property type="entry name" value="NHL REPEAT-CONTAINING PROTEIN 2"/>
    <property type="match status" value="1"/>
</dbReference>
<dbReference type="Proteomes" id="UP000663844">
    <property type="component" value="Unassembled WGS sequence"/>
</dbReference>
<proteinExistence type="predicted"/>
<organism evidence="2 3">
    <name type="scientific">Adineta steineri</name>
    <dbReference type="NCBI Taxonomy" id="433720"/>
    <lineage>
        <taxon>Eukaryota</taxon>
        <taxon>Metazoa</taxon>
        <taxon>Spiralia</taxon>
        <taxon>Gnathifera</taxon>
        <taxon>Rotifera</taxon>
        <taxon>Eurotatoria</taxon>
        <taxon>Bdelloidea</taxon>
        <taxon>Adinetida</taxon>
        <taxon>Adinetidae</taxon>
        <taxon>Adineta</taxon>
    </lineage>
</organism>
<dbReference type="Gene3D" id="3.40.30.10">
    <property type="entry name" value="Glutaredoxin"/>
    <property type="match status" value="1"/>
</dbReference>
<comment type="caution">
    <text evidence="2">The sequence shown here is derived from an EMBL/GenBank/DDBJ whole genome shotgun (WGS) entry which is preliminary data.</text>
</comment>
<protein>
    <recommendedName>
        <fullName evidence="4">NHL repeat-containing protein 2</fullName>
    </recommendedName>
</protein>
<dbReference type="EMBL" id="CAJOAZ010003818">
    <property type="protein sequence ID" value="CAF4029473.1"/>
    <property type="molecule type" value="Genomic_DNA"/>
</dbReference>
<feature type="transmembrane region" description="Helical" evidence="1">
    <location>
        <begin position="76"/>
        <end position="98"/>
    </location>
</feature>
<evidence type="ECO:0008006" key="4">
    <source>
        <dbReference type="Google" id="ProtNLM"/>
    </source>
</evidence>
<name>A0A819QS16_9BILA</name>
<dbReference type="AlphaFoldDB" id="A0A819QS16"/>
<sequence length="805" mass="89550">MASAAPPSHLSSPAAADIPTLNSYGSLYHSDDIEVLPSTTIINPTTFQSNDSDSAIAHRYKPARTPCLKPHQSETIFAICLFTLGLSLLTYVIVSYWFTHSQISPIIIFICGLMSVTTTNFTTDILRDLTFDVLSGIANDPTKFDEFNDAYINKIHERTDGDDLKRYTRDIYEKILSLQTVQVNTGVQLKDTFHEKIVIIYFWTFSDIHSSNMLQKIIGIDKRYSNSGATIIGVHSPKYEHEKNKSNVRHAIEEQSLPFTVANDNGLQVWKQVGCQIYPTVLVFGPDAYPIFIFEGENHVQHLEAFLPPILAHYKSSVHATPSGSLSIKTSPEDMITNVVKSPTFTYPSHLCITSNGQLCISFAGSNQLILCEIDGKVVEVVGNGHPGMADGEVQQAEFDSPHGLVEFNGCIYIADTNNHAIRVFDPNSRRVLTLIGTGRLGNDKVGGLKRSQQPIASPWDLCITESPFDHKTVLLISMAGQHQIWAYAFEETQWWNDVIIQKNSCCAIIGSGVEENRNGSEPMSVCLAAPRGICNGVMNGQPVLFIADSNSSSIRVVTLKDGNVANLIGGDADPTNLSAFGDLDGSGYSAKLQHPVGVAFHYPTSQLYITDTFNNKLKYIDMKSLVCSSYFVTDTDTKKQRGETNSAKFSEPYGLAIFDHFMYVADKNNSHIKRIDLNHRTIVRCRFDLRETLNEERTFGSKQAYLTITLPETFQLRENNGGTWSIEDEDGFKICDGDLMRHASDQILLDYIPRDKQVAQLKYELMVCEDDKCSMVNGEVQPINQTDSIVEFVIKVDQTETSSN</sequence>
<keyword evidence="1" id="KW-1133">Transmembrane helix</keyword>
<dbReference type="InterPro" id="IPR011042">
    <property type="entry name" value="6-blade_b-propeller_TolB-like"/>
</dbReference>
<evidence type="ECO:0000313" key="3">
    <source>
        <dbReference type="Proteomes" id="UP000663844"/>
    </source>
</evidence>
<dbReference type="SUPFAM" id="SSF101898">
    <property type="entry name" value="NHL repeat"/>
    <property type="match status" value="1"/>
</dbReference>
<dbReference type="SUPFAM" id="SSF52833">
    <property type="entry name" value="Thioredoxin-like"/>
    <property type="match status" value="1"/>
</dbReference>
<accession>A0A819QS16</accession>
<dbReference type="Gene3D" id="2.120.10.30">
    <property type="entry name" value="TolB, C-terminal domain"/>
    <property type="match status" value="2"/>
</dbReference>
<dbReference type="PANTHER" id="PTHR46388">
    <property type="entry name" value="NHL REPEAT-CONTAINING PROTEIN 2"/>
    <property type="match status" value="1"/>
</dbReference>
<reference evidence="2" key="1">
    <citation type="submission" date="2021-02" db="EMBL/GenBank/DDBJ databases">
        <authorList>
            <person name="Nowell W R."/>
        </authorList>
    </citation>
    <scope>NUCLEOTIDE SEQUENCE</scope>
</reference>
<evidence type="ECO:0000313" key="2">
    <source>
        <dbReference type="EMBL" id="CAF4029473.1"/>
    </source>
</evidence>
<keyword evidence="1" id="KW-0812">Transmembrane</keyword>
<gene>
    <name evidence="2" type="ORF">OXD698_LOCUS31211</name>
</gene>